<dbReference type="InterPro" id="IPR050540">
    <property type="entry name" value="F-actin_Monoox_Mical"/>
</dbReference>
<evidence type="ECO:0000256" key="2">
    <source>
        <dbReference type="SAM" id="MobiDB-lite"/>
    </source>
</evidence>
<dbReference type="Proteomes" id="UP001372834">
    <property type="component" value="Unassembled WGS sequence"/>
</dbReference>
<dbReference type="InterPro" id="IPR022735">
    <property type="entry name" value="bMERB_dom"/>
</dbReference>
<proteinExistence type="predicted"/>
<feature type="coiled-coil region" evidence="1">
    <location>
        <begin position="95"/>
        <end position="122"/>
    </location>
</feature>
<dbReference type="SMART" id="SM01203">
    <property type="entry name" value="DUF3585"/>
    <property type="match status" value="1"/>
</dbReference>
<evidence type="ECO:0000256" key="1">
    <source>
        <dbReference type="SAM" id="Coils"/>
    </source>
</evidence>
<protein>
    <recommendedName>
        <fullName evidence="3">BMERB domain-containing protein</fullName>
    </recommendedName>
</protein>
<dbReference type="PANTHER" id="PTHR23167:SF54">
    <property type="entry name" value="[F-ACTIN]-MONOOXYGENASE MICAL"/>
    <property type="match status" value="1"/>
</dbReference>
<feature type="compositionally biased region" description="Polar residues" evidence="2">
    <location>
        <begin position="59"/>
        <end position="77"/>
    </location>
</feature>
<name>A0AAN8PDR1_POLSC</name>
<gene>
    <name evidence="4" type="ORF">RUM43_002990</name>
</gene>
<feature type="domain" description="BMERB" evidence="3">
    <location>
        <begin position="85"/>
        <end position="224"/>
    </location>
</feature>
<keyword evidence="1" id="KW-0175">Coiled coil</keyword>
<feature type="region of interest" description="Disordered" evidence="2">
    <location>
        <begin position="8"/>
        <end position="86"/>
    </location>
</feature>
<comment type="caution">
    <text evidence="4">The sequence shown here is derived from an EMBL/GenBank/DDBJ whole genome shotgun (WGS) entry which is preliminary data.</text>
</comment>
<evidence type="ECO:0000313" key="5">
    <source>
        <dbReference type="Proteomes" id="UP001372834"/>
    </source>
</evidence>
<evidence type="ECO:0000259" key="3">
    <source>
        <dbReference type="PROSITE" id="PS51848"/>
    </source>
</evidence>
<accession>A0AAN8PDR1</accession>
<dbReference type="PANTHER" id="PTHR23167">
    <property type="entry name" value="CALPONIN HOMOLOGY DOMAIN-CONTAINING PROTEIN DDB_G0272472-RELATED"/>
    <property type="match status" value="1"/>
</dbReference>
<dbReference type="PROSITE" id="PS51848">
    <property type="entry name" value="BMERB"/>
    <property type="match status" value="1"/>
</dbReference>
<dbReference type="EMBL" id="JAWJWE010000036">
    <property type="protein sequence ID" value="KAK6629173.1"/>
    <property type="molecule type" value="Genomic_DNA"/>
</dbReference>
<dbReference type="AlphaFoldDB" id="A0AAN8PDR1"/>
<evidence type="ECO:0000313" key="4">
    <source>
        <dbReference type="EMBL" id="KAK6629173.1"/>
    </source>
</evidence>
<organism evidence="4 5">
    <name type="scientific">Polyplax serrata</name>
    <name type="common">Common mouse louse</name>
    <dbReference type="NCBI Taxonomy" id="468196"/>
    <lineage>
        <taxon>Eukaryota</taxon>
        <taxon>Metazoa</taxon>
        <taxon>Ecdysozoa</taxon>
        <taxon>Arthropoda</taxon>
        <taxon>Hexapoda</taxon>
        <taxon>Insecta</taxon>
        <taxon>Pterygota</taxon>
        <taxon>Neoptera</taxon>
        <taxon>Paraneoptera</taxon>
        <taxon>Psocodea</taxon>
        <taxon>Troctomorpha</taxon>
        <taxon>Phthiraptera</taxon>
        <taxon>Anoplura</taxon>
        <taxon>Polyplacidae</taxon>
        <taxon>Polyplax</taxon>
    </lineage>
</organism>
<reference evidence="4 5" key="1">
    <citation type="submission" date="2023-10" db="EMBL/GenBank/DDBJ databases">
        <title>Genomes of two closely related lineages of the louse Polyplax serrata with different host specificities.</title>
        <authorList>
            <person name="Martinu J."/>
            <person name="Tarabai H."/>
            <person name="Stefka J."/>
            <person name="Hypsa V."/>
        </authorList>
    </citation>
    <scope>NUCLEOTIDE SEQUENCE [LARGE SCALE GENOMIC DNA]</scope>
    <source>
        <strain evidence="4">HR10_N</strain>
    </source>
</reference>
<sequence>MFLIILERDKKDLQPYGENDTSPSPPLESAPPGFYKAQPFISGAEESAGSECDEVFSLPTPTHGSSTSTDATSSKPSRMTKRMARQAQLKRLRIAQEIQRRLEEVEEKQKELEIRGVSLEKALRGETSEESKEEDELLQEWFELVRERNELRRYEKELLVRAQEMELEDRHARLQQELRDVLAKDDCDKSQEEVLHEGALLREMLDTVEKRDALTALLEQERQRCGNLGRPPVLLKSRHLPQKTNLLLLYQEEDKDLEAQVLSKGLRLTPIRKHEYQSAV</sequence>
<dbReference type="Pfam" id="PF12130">
    <property type="entry name" value="bMERB_dom"/>
    <property type="match status" value="1"/>
</dbReference>